<feature type="non-terminal residue" evidence="1">
    <location>
        <position position="1"/>
    </location>
</feature>
<evidence type="ECO:0000313" key="1">
    <source>
        <dbReference type="EMBL" id="GAI64978.1"/>
    </source>
</evidence>
<protein>
    <submittedName>
        <fullName evidence="1">Uncharacterized protein</fullName>
    </submittedName>
</protein>
<comment type="caution">
    <text evidence="1">The sequence shown here is derived from an EMBL/GenBank/DDBJ whole genome shotgun (WGS) entry which is preliminary data.</text>
</comment>
<dbReference type="AlphaFoldDB" id="X1Q9U9"/>
<proteinExistence type="predicted"/>
<accession>X1Q9U9</accession>
<gene>
    <name evidence="1" type="ORF">S12H4_08398</name>
</gene>
<name>X1Q9U9_9ZZZZ</name>
<sequence length="164" mass="19561">EMKRKEPSEPIIRKEEYWTYVEPSTDYELPDEWDEHGGKLMVFGSEHQIVPLAERLSRYVSQGEIRSLKYAPPLPPTFKSWALMVYCLDSESNQVWKILQREGVKRRIWKYDKQTEMDWSPGGRLHKKVYGEYDPEELEDWCRKSGIPIELARDMISLPIKKRK</sequence>
<reference evidence="1" key="1">
    <citation type="journal article" date="2014" name="Front. Microbiol.">
        <title>High frequency of phylogenetically diverse reductive dehalogenase-homologous genes in deep subseafloor sedimentary metagenomes.</title>
        <authorList>
            <person name="Kawai M."/>
            <person name="Futagami T."/>
            <person name="Toyoda A."/>
            <person name="Takaki Y."/>
            <person name="Nishi S."/>
            <person name="Hori S."/>
            <person name="Arai W."/>
            <person name="Tsubouchi T."/>
            <person name="Morono Y."/>
            <person name="Uchiyama I."/>
            <person name="Ito T."/>
            <person name="Fujiyama A."/>
            <person name="Inagaki F."/>
            <person name="Takami H."/>
        </authorList>
    </citation>
    <scope>NUCLEOTIDE SEQUENCE</scope>
    <source>
        <strain evidence="1">Expedition CK06-06</strain>
    </source>
</reference>
<dbReference type="EMBL" id="BARW01003241">
    <property type="protein sequence ID" value="GAI64978.1"/>
    <property type="molecule type" value="Genomic_DNA"/>
</dbReference>
<organism evidence="1">
    <name type="scientific">marine sediment metagenome</name>
    <dbReference type="NCBI Taxonomy" id="412755"/>
    <lineage>
        <taxon>unclassified sequences</taxon>
        <taxon>metagenomes</taxon>
        <taxon>ecological metagenomes</taxon>
    </lineage>
</organism>